<dbReference type="Pfam" id="PF09588">
    <property type="entry name" value="YqaJ"/>
    <property type="match status" value="1"/>
</dbReference>
<dbReference type="SUPFAM" id="SSF52980">
    <property type="entry name" value="Restriction endonuclease-like"/>
    <property type="match status" value="1"/>
</dbReference>
<dbReference type="EnsemblPlants" id="LPERR03G29670.1">
    <property type="protein sequence ID" value="LPERR03G29670.1"/>
    <property type="gene ID" value="LPERR03G29670"/>
</dbReference>
<evidence type="ECO:0000256" key="1">
    <source>
        <dbReference type="SAM" id="MobiDB-lite"/>
    </source>
</evidence>
<dbReference type="Gene3D" id="6.10.140.1350">
    <property type="match status" value="1"/>
</dbReference>
<reference evidence="3 4" key="1">
    <citation type="submission" date="2012-08" db="EMBL/GenBank/DDBJ databases">
        <title>Oryza genome evolution.</title>
        <authorList>
            <person name="Wing R.A."/>
        </authorList>
    </citation>
    <scope>NUCLEOTIDE SEQUENCE</scope>
</reference>
<dbReference type="HOGENOM" id="CLU_352116_0_0_1"/>
<dbReference type="eggNOG" id="ENOG502R7B6">
    <property type="taxonomic scope" value="Eukaryota"/>
</dbReference>
<sequence>MPEAMWVDSPPRSSRAPRTPTTTATGQSEGGRHLPQPQVTRSISQAYPAASVSASPQQQQQMAVSAVLRELERRRDAAGAALRQMELKVWAAAVARQQQSQEVRLYTVEGNAAGYGTNWAQLHPQSQELLLHIENKVKEHKHESDLLDQCGRLYDTTLSNRSFELYSTEISQEIGSTSIIMDREMASIQSLMAVVKEMMRNTDSALHSYIKLRPNFGTAETGFADRAGPSGAPTEFSQSSATAPTFDFYSRAAMRPSPFMQHTVSRFENHLEECSRMIGELEQLIQIKNDKNHSNAESLSILVPNVYEYFIHVASQVENLHQNAEIMRTHYRNVWRLLGNHSDPFQEADRREAAKQEAAARVVHPTGVDVSRHASQPAQSSSPTGVTSSSTRAVLRTPLSALPWSSIRTSPAPSPRPFSSSGTILQPTPFGSASTLALGSTPATSSALFSALGGTSLFRTPPGETGGMQKKAPIGGDKKNPQKEKTLLPIPTAFRSTPRVRLTPHAFLPARRNFEGYIPQSCSGSSLQIYGRSPLLSLSPSSALMVSSQLTSSDVAQRSEEWFALRKDRLTTSTFSTALGFWAGNRRSELWNEKVFGSTEIKLADAAKSAMNWGTVNESVAIEQYTTITGRLVGSLGFAVHTEANSGWLGASPDGILGCDPNGGILEVKCPFNKGKPELALPWRVVPFYYMPQVQGLMEIMGRDWVDLYCWTPNGSSLFRVPRDRAYWELIHEVLRDFWWGDVMPARELVLLGKEAEARSFEPQPKHRLTNLVLFRSRKLVSEAKLLCKDIGGHVEFFP</sequence>
<feature type="compositionally biased region" description="Low complexity" evidence="1">
    <location>
        <begin position="9"/>
        <end position="25"/>
    </location>
</feature>
<dbReference type="InterPro" id="IPR011335">
    <property type="entry name" value="Restrct_endonuc-II-like"/>
</dbReference>
<evidence type="ECO:0000259" key="2">
    <source>
        <dbReference type="Pfam" id="PF09588"/>
    </source>
</evidence>
<evidence type="ECO:0000313" key="4">
    <source>
        <dbReference type="Proteomes" id="UP000032180"/>
    </source>
</evidence>
<evidence type="ECO:0000313" key="3">
    <source>
        <dbReference type="EnsemblPlants" id="LPERR03G29670.1"/>
    </source>
</evidence>
<dbReference type="PANTHER" id="PTHR13437:SF6">
    <property type="entry name" value="DUF632 DOMAIN-CONTAINING PROTEIN"/>
    <property type="match status" value="1"/>
</dbReference>
<feature type="region of interest" description="Disordered" evidence="1">
    <location>
        <begin position="366"/>
        <end position="392"/>
    </location>
</feature>
<dbReference type="Proteomes" id="UP000032180">
    <property type="component" value="Chromosome 3"/>
</dbReference>
<keyword evidence="4" id="KW-1185">Reference proteome</keyword>
<feature type="region of interest" description="Disordered" evidence="1">
    <location>
        <begin position="1"/>
        <end position="39"/>
    </location>
</feature>
<dbReference type="Gene3D" id="3.90.320.10">
    <property type="match status" value="1"/>
</dbReference>
<protein>
    <recommendedName>
        <fullName evidence="2">YqaJ viral recombinase domain-containing protein</fullName>
    </recommendedName>
</protein>
<dbReference type="GO" id="GO:0006281">
    <property type="term" value="P:DNA repair"/>
    <property type="evidence" value="ECO:0007669"/>
    <property type="project" value="UniProtKB-ARBA"/>
</dbReference>
<dbReference type="GO" id="GO:0008139">
    <property type="term" value="F:nuclear localization sequence binding"/>
    <property type="evidence" value="ECO:0007669"/>
    <property type="project" value="InterPro"/>
</dbReference>
<dbReference type="GO" id="GO:0017056">
    <property type="term" value="F:structural constituent of nuclear pore"/>
    <property type="evidence" value="ECO:0007669"/>
    <property type="project" value="InterPro"/>
</dbReference>
<dbReference type="InterPro" id="IPR011604">
    <property type="entry name" value="PDDEXK-like_dom_sf"/>
</dbReference>
<feature type="domain" description="YqaJ viral recombinase" evidence="2">
    <location>
        <begin position="561"/>
        <end position="702"/>
    </location>
</feature>
<reference evidence="4" key="2">
    <citation type="submission" date="2013-12" db="EMBL/GenBank/DDBJ databases">
        <authorList>
            <person name="Yu Y."/>
            <person name="Lee S."/>
            <person name="de Baynast K."/>
            <person name="Wissotski M."/>
            <person name="Liu L."/>
            <person name="Talag J."/>
            <person name="Goicoechea J."/>
            <person name="Angelova A."/>
            <person name="Jetty R."/>
            <person name="Kudrna D."/>
            <person name="Golser W."/>
            <person name="Rivera L."/>
            <person name="Zhang J."/>
            <person name="Wing R."/>
        </authorList>
    </citation>
    <scope>NUCLEOTIDE SEQUENCE</scope>
</reference>
<dbReference type="PANTHER" id="PTHR13437">
    <property type="entry name" value="NUCLEOPORIN P58/P45 NUCLEOPORIN-LIKE PROTEIN 1"/>
    <property type="match status" value="1"/>
</dbReference>
<dbReference type="AlphaFoldDB" id="A0A0D9VZE4"/>
<dbReference type="GO" id="GO:0005643">
    <property type="term" value="C:nuclear pore"/>
    <property type="evidence" value="ECO:0007669"/>
    <property type="project" value="InterPro"/>
</dbReference>
<dbReference type="Gramene" id="LPERR03G29670.1">
    <property type="protein sequence ID" value="LPERR03G29670.1"/>
    <property type="gene ID" value="LPERR03G29670"/>
</dbReference>
<dbReference type="InterPro" id="IPR019080">
    <property type="entry name" value="YqaJ_viral_recombinase"/>
</dbReference>
<feature type="region of interest" description="Disordered" evidence="1">
    <location>
        <begin position="404"/>
        <end position="426"/>
    </location>
</feature>
<proteinExistence type="predicted"/>
<accession>A0A0D9VZE4</accession>
<dbReference type="CDD" id="cd22343">
    <property type="entry name" value="PDDEXK_lambda_exonuclease-like"/>
    <property type="match status" value="1"/>
</dbReference>
<name>A0A0D9VZE4_9ORYZ</name>
<feature type="region of interest" description="Disordered" evidence="1">
    <location>
        <begin position="458"/>
        <end position="484"/>
    </location>
</feature>
<organism evidence="3 4">
    <name type="scientific">Leersia perrieri</name>
    <dbReference type="NCBI Taxonomy" id="77586"/>
    <lineage>
        <taxon>Eukaryota</taxon>
        <taxon>Viridiplantae</taxon>
        <taxon>Streptophyta</taxon>
        <taxon>Embryophyta</taxon>
        <taxon>Tracheophyta</taxon>
        <taxon>Spermatophyta</taxon>
        <taxon>Magnoliopsida</taxon>
        <taxon>Liliopsida</taxon>
        <taxon>Poales</taxon>
        <taxon>Poaceae</taxon>
        <taxon>BOP clade</taxon>
        <taxon>Oryzoideae</taxon>
        <taxon>Oryzeae</taxon>
        <taxon>Oryzinae</taxon>
        <taxon>Leersia</taxon>
    </lineage>
</organism>
<dbReference type="STRING" id="77586.A0A0D9VZE4"/>
<feature type="compositionally biased region" description="Low complexity" evidence="1">
    <location>
        <begin position="380"/>
        <end position="391"/>
    </location>
</feature>
<reference evidence="3" key="3">
    <citation type="submission" date="2015-04" db="UniProtKB">
        <authorList>
            <consortium name="EnsemblPlants"/>
        </authorList>
    </citation>
    <scope>IDENTIFICATION</scope>
</reference>
<dbReference type="InterPro" id="IPR024882">
    <property type="entry name" value="NUP58/p45/49"/>
</dbReference>